<accession>A0AA88U8C7</accession>
<proteinExistence type="inferred from homology"/>
<protein>
    <submittedName>
        <fullName evidence="10">Uncharacterized protein</fullName>
    </submittedName>
</protein>
<evidence type="ECO:0000256" key="5">
    <source>
        <dbReference type="ARBA" id="ARBA00022679"/>
    </source>
</evidence>
<keyword evidence="7" id="KW-0256">Endoplasmic reticulum</keyword>
<reference evidence="10" key="1">
    <citation type="submission" date="2022-12" db="EMBL/GenBank/DDBJ databases">
        <title>Draft genome assemblies for two species of Escallonia (Escalloniales).</title>
        <authorList>
            <person name="Chanderbali A."/>
            <person name="Dervinis C."/>
            <person name="Anghel I."/>
            <person name="Soltis D."/>
            <person name="Soltis P."/>
            <person name="Zapata F."/>
        </authorList>
    </citation>
    <scope>NUCLEOTIDE SEQUENCE</scope>
    <source>
        <strain evidence="10">UCBG92.1500</strain>
        <tissue evidence="10">Leaf</tissue>
    </source>
</reference>
<evidence type="ECO:0000256" key="4">
    <source>
        <dbReference type="ARBA" id="ARBA00022676"/>
    </source>
</evidence>
<dbReference type="EMBL" id="JAVXUO010002315">
    <property type="protein sequence ID" value="KAK2974443.1"/>
    <property type="molecule type" value="Genomic_DNA"/>
</dbReference>
<keyword evidence="11" id="KW-1185">Reference proteome</keyword>
<dbReference type="InterPro" id="IPR004856">
    <property type="entry name" value="Glyco_trans_ALG6/ALG8"/>
</dbReference>
<dbReference type="Pfam" id="PF03155">
    <property type="entry name" value="Alg6_Alg8"/>
    <property type="match status" value="1"/>
</dbReference>
<evidence type="ECO:0000256" key="8">
    <source>
        <dbReference type="ARBA" id="ARBA00022989"/>
    </source>
</evidence>
<keyword evidence="9" id="KW-0472">Membrane</keyword>
<evidence type="ECO:0000256" key="6">
    <source>
        <dbReference type="ARBA" id="ARBA00022692"/>
    </source>
</evidence>
<dbReference type="Proteomes" id="UP001187471">
    <property type="component" value="Unassembled WGS sequence"/>
</dbReference>
<dbReference type="AlphaFoldDB" id="A0AA88U8C7"/>
<dbReference type="GO" id="GO:0005789">
    <property type="term" value="C:endoplasmic reticulum membrane"/>
    <property type="evidence" value="ECO:0007669"/>
    <property type="project" value="UniProtKB-SubCell"/>
</dbReference>
<organism evidence="10 11">
    <name type="scientific">Escallonia rubra</name>
    <dbReference type="NCBI Taxonomy" id="112253"/>
    <lineage>
        <taxon>Eukaryota</taxon>
        <taxon>Viridiplantae</taxon>
        <taxon>Streptophyta</taxon>
        <taxon>Embryophyta</taxon>
        <taxon>Tracheophyta</taxon>
        <taxon>Spermatophyta</taxon>
        <taxon>Magnoliopsida</taxon>
        <taxon>eudicotyledons</taxon>
        <taxon>Gunneridae</taxon>
        <taxon>Pentapetalae</taxon>
        <taxon>asterids</taxon>
        <taxon>campanulids</taxon>
        <taxon>Escalloniales</taxon>
        <taxon>Escalloniaceae</taxon>
        <taxon>Escallonia</taxon>
    </lineage>
</organism>
<keyword evidence="8" id="KW-1133">Transmembrane helix</keyword>
<dbReference type="GO" id="GO:0016758">
    <property type="term" value="F:hexosyltransferase activity"/>
    <property type="evidence" value="ECO:0007669"/>
    <property type="project" value="InterPro"/>
</dbReference>
<evidence type="ECO:0000256" key="9">
    <source>
        <dbReference type="ARBA" id="ARBA00023136"/>
    </source>
</evidence>
<evidence type="ECO:0000256" key="3">
    <source>
        <dbReference type="ARBA" id="ARBA00008715"/>
    </source>
</evidence>
<comment type="similarity">
    <text evidence="3">Belongs to the ALG6/ALG8 glucosyltransferase family.</text>
</comment>
<evidence type="ECO:0000313" key="11">
    <source>
        <dbReference type="Proteomes" id="UP001187471"/>
    </source>
</evidence>
<evidence type="ECO:0000256" key="2">
    <source>
        <dbReference type="ARBA" id="ARBA00004922"/>
    </source>
</evidence>
<comment type="subcellular location">
    <subcellularLocation>
        <location evidence="1">Endoplasmic reticulum membrane</location>
        <topology evidence="1">Multi-pass membrane protein</topology>
    </subcellularLocation>
</comment>
<keyword evidence="6" id="KW-0812">Transmembrane</keyword>
<keyword evidence="5" id="KW-0808">Transferase</keyword>
<gene>
    <name evidence="10" type="ORF">RJ640_018316</name>
</gene>
<evidence type="ECO:0000313" key="10">
    <source>
        <dbReference type="EMBL" id="KAK2974443.1"/>
    </source>
</evidence>
<keyword evidence="4" id="KW-0328">Glycosyltransferase</keyword>
<comment type="caution">
    <text evidence="10">The sequence shown here is derived from an EMBL/GenBank/DDBJ whole genome shotgun (WGS) entry which is preliminary data.</text>
</comment>
<evidence type="ECO:0000256" key="7">
    <source>
        <dbReference type="ARBA" id="ARBA00022824"/>
    </source>
</evidence>
<comment type="pathway">
    <text evidence="2">Protein modification; protein glycosylation.</text>
</comment>
<name>A0AA88U8C7_9ASTE</name>
<sequence>MVKHDMPRNCSKHFNVTAPPLCPVTLAGEAMKDPKNRSQIHRPITELAWLALFATCTKLLLVPAYRNTDFEVHRHWLALTYTLPCPNGTTTKPAHGPLITYHFSPTPSTSSDFVTSGIKSFPGLFLGKTEIDFRG</sequence>
<evidence type="ECO:0000256" key="1">
    <source>
        <dbReference type="ARBA" id="ARBA00004477"/>
    </source>
</evidence>